<keyword evidence="3" id="KW-0238">DNA-binding</keyword>
<dbReference type="AlphaFoldDB" id="X1BDQ8"/>
<dbReference type="SMART" id="SM00345">
    <property type="entry name" value="HTH_GNTR"/>
    <property type="match status" value="1"/>
</dbReference>
<accession>X1BDQ8</accession>
<evidence type="ECO:0000259" key="5">
    <source>
        <dbReference type="PROSITE" id="PS50949"/>
    </source>
</evidence>
<proteinExistence type="predicted"/>
<evidence type="ECO:0000256" key="4">
    <source>
        <dbReference type="ARBA" id="ARBA00023163"/>
    </source>
</evidence>
<dbReference type="EMBL" id="BART01027446">
    <property type="protein sequence ID" value="GAG93150.1"/>
    <property type="molecule type" value="Genomic_DNA"/>
</dbReference>
<dbReference type="PANTHER" id="PTHR46577">
    <property type="entry name" value="HTH-TYPE TRANSCRIPTIONAL REGULATORY PROTEIN GABR"/>
    <property type="match status" value="1"/>
</dbReference>
<dbReference type="GO" id="GO:0003677">
    <property type="term" value="F:DNA binding"/>
    <property type="evidence" value="ECO:0007669"/>
    <property type="project" value="UniProtKB-KW"/>
</dbReference>
<dbReference type="InterPro" id="IPR036390">
    <property type="entry name" value="WH_DNA-bd_sf"/>
</dbReference>
<sequence length="100" mass="11514">MEFKEITPVRLYESAIEQIMDLVKRSELKPGDKLPPERELAEKLSISRNSLREAFRVLESRGLIKSKAGGGRYVREIRILLTSPSQPYYHQGKNTFLLVP</sequence>
<dbReference type="GO" id="GO:0003700">
    <property type="term" value="F:DNA-binding transcription factor activity"/>
    <property type="evidence" value="ECO:0007669"/>
    <property type="project" value="InterPro"/>
</dbReference>
<dbReference type="PANTHER" id="PTHR46577:SF1">
    <property type="entry name" value="HTH-TYPE TRANSCRIPTIONAL REGULATORY PROTEIN GABR"/>
    <property type="match status" value="1"/>
</dbReference>
<dbReference type="Pfam" id="PF00392">
    <property type="entry name" value="GntR"/>
    <property type="match status" value="1"/>
</dbReference>
<name>X1BDQ8_9ZZZZ</name>
<dbReference type="InterPro" id="IPR036388">
    <property type="entry name" value="WH-like_DNA-bd_sf"/>
</dbReference>
<feature type="non-terminal residue" evidence="6">
    <location>
        <position position="100"/>
    </location>
</feature>
<comment type="caution">
    <text evidence="6">The sequence shown here is derived from an EMBL/GenBank/DDBJ whole genome shotgun (WGS) entry which is preliminary data.</text>
</comment>
<dbReference type="InterPro" id="IPR051446">
    <property type="entry name" value="HTH_trans_reg/aminotransferase"/>
</dbReference>
<keyword evidence="1" id="KW-0663">Pyridoxal phosphate</keyword>
<protein>
    <recommendedName>
        <fullName evidence="5">HTH gntR-type domain-containing protein</fullName>
    </recommendedName>
</protein>
<evidence type="ECO:0000256" key="3">
    <source>
        <dbReference type="ARBA" id="ARBA00023125"/>
    </source>
</evidence>
<dbReference type="Gene3D" id="1.10.10.10">
    <property type="entry name" value="Winged helix-like DNA-binding domain superfamily/Winged helix DNA-binding domain"/>
    <property type="match status" value="1"/>
</dbReference>
<reference evidence="6" key="1">
    <citation type="journal article" date="2014" name="Front. Microbiol.">
        <title>High frequency of phylogenetically diverse reductive dehalogenase-homologous genes in deep subseafloor sedimentary metagenomes.</title>
        <authorList>
            <person name="Kawai M."/>
            <person name="Futagami T."/>
            <person name="Toyoda A."/>
            <person name="Takaki Y."/>
            <person name="Nishi S."/>
            <person name="Hori S."/>
            <person name="Arai W."/>
            <person name="Tsubouchi T."/>
            <person name="Morono Y."/>
            <person name="Uchiyama I."/>
            <person name="Ito T."/>
            <person name="Fujiyama A."/>
            <person name="Inagaki F."/>
            <person name="Takami H."/>
        </authorList>
    </citation>
    <scope>NUCLEOTIDE SEQUENCE</scope>
    <source>
        <strain evidence="6">Expedition CK06-06</strain>
    </source>
</reference>
<gene>
    <name evidence="6" type="ORF">S01H4_48660</name>
</gene>
<dbReference type="SUPFAM" id="SSF46785">
    <property type="entry name" value="Winged helix' DNA-binding domain"/>
    <property type="match status" value="1"/>
</dbReference>
<keyword evidence="2" id="KW-0805">Transcription regulation</keyword>
<evidence type="ECO:0000313" key="6">
    <source>
        <dbReference type="EMBL" id="GAG93150.1"/>
    </source>
</evidence>
<evidence type="ECO:0000256" key="2">
    <source>
        <dbReference type="ARBA" id="ARBA00023015"/>
    </source>
</evidence>
<dbReference type="PROSITE" id="PS50949">
    <property type="entry name" value="HTH_GNTR"/>
    <property type="match status" value="1"/>
</dbReference>
<organism evidence="6">
    <name type="scientific">marine sediment metagenome</name>
    <dbReference type="NCBI Taxonomy" id="412755"/>
    <lineage>
        <taxon>unclassified sequences</taxon>
        <taxon>metagenomes</taxon>
        <taxon>ecological metagenomes</taxon>
    </lineage>
</organism>
<dbReference type="InterPro" id="IPR000524">
    <property type="entry name" value="Tscrpt_reg_HTH_GntR"/>
</dbReference>
<evidence type="ECO:0000256" key="1">
    <source>
        <dbReference type="ARBA" id="ARBA00022898"/>
    </source>
</evidence>
<feature type="domain" description="HTH gntR-type" evidence="5">
    <location>
        <begin position="9"/>
        <end position="77"/>
    </location>
</feature>
<keyword evidence="4" id="KW-0804">Transcription</keyword>
<dbReference type="PRINTS" id="PR00035">
    <property type="entry name" value="HTHGNTR"/>
</dbReference>
<dbReference type="CDD" id="cd07377">
    <property type="entry name" value="WHTH_GntR"/>
    <property type="match status" value="1"/>
</dbReference>